<organism evidence="1 2">
    <name type="scientific">Arundinibacter roseus</name>
    <dbReference type="NCBI Taxonomy" id="2070510"/>
    <lineage>
        <taxon>Bacteria</taxon>
        <taxon>Pseudomonadati</taxon>
        <taxon>Bacteroidota</taxon>
        <taxon>Cytophagia</taxon>
        <taxon>Cytophagales</taxon>
        <taxon>Spirosomataceae</taxon>
        <taxon>Arundinibacter</taxon>
    </lineage>
</organism>
<dbReference type="Proteomes" id="UP000295706">
    <property type="component" value="Unassembled WGS sequence"/>
</dbReference>
<comment type="caution">
    <text evidence="1">The sequence shown here is derived from an EMBL/GenBank/DDBJ whole genome shotgun (WGS) entry which is preliminary data.</text>
</comment>
<protein>
    <submittedName>
        <fullName evidence="1">Uncharacterized protein</fullName>
    </submittedName>
</protein>
<proteinExistence type="predicted"/>
<dbReference type="RefSeq" id="WP_132121923.1">
    <property type="nucleotide sequence ID" value="NZ_SMJU01000020.1"/>
</dbReference>
<gene>
    <name evidence="1" type="ORF">EZE20_22265</name>
</gene>
<dbReference type="Gene3D" id="3.30.70.100">
    <property type="match status" value="1"/>
</dbReference>
<name>A0A4R4JZD5_9BACT</name>
<dbReference type="OrthoDB" id="9816070at2"/>
<dbReference type="AlphaFoldDB" id="A0A4R4JZD5"/>
<reference evidence="1 2" key="1">
    <citation type="submission" date="2019-02" db="EMBL/GenBank/DDBJ databases">
        <title>Arundinibacter roseus gen. nov., sp. nov., a new member of the family Cytophagaceae.</title>
        <authorList>
            <person name="Szuroczki S."/>
            <person name="Khayer B."/>
            <person name="Sproer C."/>
            <person name="Toumi M."/>
            <person name="Szabo A."/>
            <person name="Felfoldi T."/>
            <person name="Schumann P."/>
            <person name="Toth E."/>
        </authorList>
    </citation>
    <scope>NUCLEOTIDE SEQUENCE [LARGE SCALE GENOMIC DNA]</scope>
    <source>
        <strain evidence="1 2">DMA-k-7a</strain>
    </source>
</reference>
<accession>A0A4R4JZD5</accession>
<evidence type="ECO:0000313" key="1">
    <source>
        <dbReference type="EMBL" id="TDB59532.1"/>
    </source>
</evidence>
<evidence type="ECO:0000313" key="2">
    <source>
        <dbReference type="Proteomes" id="UP000295706"/>
    </source>
</evidence>
<dbReference type="SUPFAM" id="SSF54909">
    <property type="entry name" value="Dimeric alpha+beta barrel"/>
    <property type="match status" value="1"/>
</dbReference>
<dbReference type="EMBL" id="SMJU01000020">
    <property type="protein sequence ID" value="TDB59532.1"/>
    <property type="molecule type" value="Genomic_DNA"/>
</dbReference>
<dbReference type="InterPro" id="IPR011008">
    <property type="entry name" value="Dimeric_a/b-barrel"/>
</dbReference>
<keyword evidence="2" id="KW-1185">Reference proteome</keyword>
<sequence length="73" mass="7947">MKEMVGHKYGLQEREFGLSNSPEGLKDGFTCGSLMTFDRLTSSNNYLPHPVDEHAKTIVVPSSGTGGFCNIIV</sequence>